<evidence type="ECO:0000256" key="1">
    <source>
        <dbReference type="SAM" id="Phobius"/>
    </source>
</evidence>
<name>A0A4U6W536_SETVI</name>
<proteinExistence type="predicted"/>
<gene>
    <name evidence="2" type="ORF">SEVIR_1G033250v2</name>
</gene>
<keyword evidence="1" id="KW-1133">Transmembrane helix</keyword>
<dbReference type="EMBL" id="CM016552">
    <property type="protein sequence ID" value="TKW37200.1"/>
    <property type="molecule type" value="Genomic_DNA"/>
</dbReference>
<keyword evidence="1" id="KW-0472">Membrane</keyword>
<dbReference type="EMBL" id="CM016552">
    <property type="protein sequence ID" value="TKW37198.1"/>
    <property type="molecule type" value="Genomic_DNA"/>
</dbReference>
<dbReference type="Proteomes" id="UP000298652">
    <property type="component" value="Chromosome 1"/>
</dbReference>
<accession>A0A4U6W536</accession>
<organism evidence="2 3">
    <name type="scientific">Setaria viridis</name>
    <name type="common">Green bristlegrass</name>
    <name type="synonym">Setaria italica subsp. viridis</name>
    <dbReference type="NCBI Taxonomy" id="4556"/>
    <lineage>
        <taxon>Eukaryota</taxon>
        <taxon>Viridiplantae</taxon>
        <taxon>Streptophyta</taxon>
        <taxon>Embryophyta</taxon>
        <taxon>Tracheophyta</taxon>
        <taxon>Spermatophyta</taxon>
        <taxon>Magnoliopsida</taxon>
        <taxon>Liliopsida</taxon>
        <taxon>Poales</taxon>
        <taxon>Poaceae</taxon>
        <taxon>PACMAD clade</taxon>
        <taxon>Panicoideae</taxon>
        <taxon>Panicodae</taxon>
        <taxon>Paniceae</taxon>
        <taxon>Cenchrinae</taxon>
        <taxon>Setaria</taxon>
    </lineage>
</organism>
<dbReference type="Gramene" id="TKW37200">
    <property type="protein sequence ID" value="TKW37200"/>
    <property type="gene ID" value="SEVIR_1G033250v2"/>
</dbReference>
<dbReference type="AlphaFoldDB" id="A0A4U6W536"/>
<feature type="transmembrane region" description="Helical" evidence="1">
    <location>
        <begin position="45"/>
        <end position="61"/>
    </location>
</feature>
<dbReference type="Gramene" id="TKW37198">
    <property type="protein sequence ID" value="TKW37198"/>
    <property type="gene ID" value="SEVIR_1G033250v2"/>
</dbReference>
<reference evidence="2 3" key="1">
    <citation type="submission" date="2019-03" db="EMBL/GenBank/DDBJ databases">
        <title>WGS assembly of Setaria viridis.</title>
        <authorList>
            <person name="Huang P."/>
            <person name="Jenkins J."/>
            <person name="Grimwood J."/>
            <person name="Barry K."/>
            <person name="Healey A."/>
            <person name="Mamidi S."/>
            <person name="Sreedasyam A."/>
            <person name="Shu S."/>
            <person name="Feldman M."/>
            <person name="Wu J."/>
            <person name="Yu Y."/>
            <person name="Chen C."/>
            <person name="Johnson J."/>
            <person name="Rokhsar D."/>
            <person name="Baxter I."/>
            <person name="Schmutz J."/>
            <person name="Brutnell T."/>
            <person name="Kellogg E."/>
        </authorList>
    </citation>
    <scope>NUCLEOTIDE SEQUENCE [LARGE SCALE GENOMIC DNA]</scope>
    <source>
        <strain evidence="3">cv. A10</strain>
    </source>
</reference>
<feature type="transmembrane region" description="Helical" evidence="1">
    <location>
        <begin position="6"/>
        <end position="24"/>
    </location>
</feature>
<dbReference type="Gramene" id="TKW37201">
    <property type="protein sequence ID" value="TKW37201"/>
    <property type="gene ID" value="SEVIR_1G033250v2"/>
</dbReference>
<dbReference type="Gramene" id="TKW37202">
    <property type="protein sequence ID" value="TKW37202"/>
    <property type="gene ID" value="SEVIR_1G033250v2"/>
</dbReference>
<keyword evidence="1" id="KW-0812">Transmembrane</keyword>
<protein>
    <submittedName>
        <fullName evidence="2">Uncharacterized protein</fullName>
    </submittedName>
</protein>
<evidence type="ECO:0000313" key="2">
    <source>
        <dbReference type="EMBL" id="TKW37202.1"/>
    </source>
</evidence>
<keyword evidence="3" id="KW-1185">Reference proteome</keyword>
<evidence type="ECO:0000313" key="3">
    <source>
        <dbReference type="Proteomes" id="UP000298652"/>
    </source>
</evidence>
<dbReference type="EMBL" id="CM016552">
    <property type="protein sequence ID" value="TKW37202.1"/>
    <property type="molecule type" value="Genomic_DNA"/>
</dbReference>
<sequence length="67" mass="8030">MLPEITVMWLPMLFSKLIFELLVARKMDSTVEDLVRKRRKDDDEIMLIILLPAMYLLSYQWREGKVS</sequence>
<dbReference type="EMBL" id="CM016552">
    <property type="protein sequence ID" value="TKW37201.1"/>
    <property type="molecule type" value="Genomic_DNA"/>
</dbReference>